<dbReference type="RefSeq" id="WP_345531211.1">
    <property type="nucleotide sequence ID" value="NZ_BAABLD010000002.1"/>
</dbReference>
<sequence length="140" mass="15300">MTRLEFGDWASFSAEAYAIRHTVFVQEQGVPEELEQDEFDPQSLHALVRDADGKAIATGRLLPDGHIGRLSVLASWRGKGVGRQLILGLLAQAYKRGHGSVELNAQCSAQGFYESMGFEVVGPVFMEAGIPHQAMRKSLS</sequence>
<dbReference type="Proteomes" id="UP001500547">
    <property type="component" value="Unassembled WGS sequence"/>
</dbReference>
<evidence type="ECO:0000313" key="2">
    <source>
        <dbReference type="EMBL" id="GAA5159026.1"/>
    </source>
</evidence>
<name>A0ABP9Q9Q5_9RHOO</name>
<dbReference type="PANTHER" id="PTHR13355:SF11">
    <property type="entry name" value="GLUCOSAMINE 6-PHOSPHATE N-ACETYLTRANSFERASE"/>
    <property type="match status" value="1"/>
</dbReference>
<dbReference type="CDD" id="cd04301">
    <property type="entry name" value="NAT_SF"/>
    <property type="match status" value="1"/>
</dbReference>
<feature type="domain" description="N-acetyltransferase" evidence="1">
    <location>
        <begin position="1"/>
        <end position="140"/>
    </location>
</feature>
<dbReference type="InterPro" id="IPR016181">
    <property type="entry name" value="Acyl_CoA_acyltransferase"/>
</dbReference>
<evidence type="ECO:0000259" key="1">
    <source>
        <dbReference type="PROSITE" id="PS51186"/>
    </source>
</evidence>
<dbReference type="InterPro" id="IPR039143">
    <property type="entry name" value="GNPNAT1-like"/>
</dbReference>
<proteinExistence type="predicted"/>
<comment type="caution">
    <text evidence="2">The sequence shown here is derived from an EMBL/GenBank/DDBJ whole genome shotgun (WGS) entry which is preliminary data.</text>
</comment>
<dbReference type="InterPro" id="IPR000182">
    <property type="entry name" value="GNAT_dom"/>
</dbReference>
<dbReference type="Pfam" id="PF13673">
    <property type="entry name" value="Acetyltransf_10"/>
    <property type="match status" value="1"/>
</dbReference>
<dbReference type="PANTHER" id="PTHR13355">
    <property type="entry name" value="GLUCOSAMINE 6-PHOSPHATE N-ACETYLTRANSFERASE"/>
    <property type="match status" value="1"/>
</dbReference>
<dbReference type="PROSITE" id="PS51186">
    <property type="entry name" value="GNAT"/>
    <property type="match status" value="1"/>
</dbReference>
<organism evidence="2 3">
    <name type="scientific">Viridibacterium curvum</name>
    <dbReference type="NCBI Taxonomy" id="1101404"/>
    <lineage>
        <taxon>Bacteria</taxon>
        <taxon>Pseudomonadati</taxon>
        <taxon>Pseudomonadota</taxon>
        <taxon>Betaproteobacteria</taxon>
        <taxon>Rhodocyclales</taxon>
        <taxon>Rhodocyclaceae</taxon>
        <taxon>Viridibacterium</taxon>
    </lineage>
</organism>
<reference evidence="3" key="1">
    <citation type="journal article" date="2019" name="Int. J. Syst. Evol. Microbiol.">
        <title>The Global Catalogue of Microorganisms (GCM) 10K type strain sequencing project: providing services to taxonomists for standard genome sequencing and annotation.</title>
        <authorList>
            <consortium name="The Broad Institute Genomics Platform"/>
            <consortium name="The Broad Institute Genome Sequencing Center for Infectious Disease"/>
            <person name="Wu L."/>
            <person name="Ma J."/>
        </authorList>
    </citation>
    <scope>NUCLEOTIDE SEQUENCE [LARGE SCALE GENOMIC DNA]</scope>
    <source>
        <strain evidence="3">JCM 18715</strain>
    </source>
</reference>
<dbReference type="EMBL" id="BAABLD010000002">
    <property type="protein sequence ID" value="GAA5159026.1"/>
    <property type="molecule type" value="Genomic_DNA"/>
</dbReference>
<evidence type="ECO:0000313" key="3">
    <source>
        <dbReference type="Proteomes" id="UP001500547"/>
    </source>
</evidence>
<protein>
    <submittedName>
        <fullName evidence="2">GNAT family N-acetyltransferase</fullName>
    </submittedName>
</protein>
<accession>A0ABP9Q9Q5</accession>
<keyword evidence="3" id="KW-1185">Reference proteome</keyword>
<dbReference type="Gene3D" id="3.40.630.30">
    <property type="match status" value="1"/>
</dbReference>
<gene>
    <name evidence="2" type="ORF">GCM10025770_04620</name>
</gene>
<dbReference type="SUPFAM" id="SSF55729">
    <property type="entry name" value="Acyl-CoA N-acyltransferases (Nat)"/>
    <property type="match status" value="1"/>
</dbReference>